<reference evidence="8" key="2">
    <citation type="submission" date="2017-05" db="UniProtKB">
        <authorList>
            <consortium name="EnsemblMetazoa"/>
        </authorList>
    </citation>
    <scope>IDENTIFICATION</scope>
</reference>
<dbReference type="EnsemblMetazoa" id="XM_019995578.1">
    <property type="protein sequence ID" value="XP_019851137.1"/>
    <property type="gene ID" value="LOC105312488"/>
</dbReference>
<dbReference type="KEGG" id="aqu:105312488"/>
<dbReference type="OrthoDB" id="153872at2759"/>
<dbReference type="eggNOG" id="KOG4011">
    <property type="taxonomic scope" value="Eukaryota"/>
</dbReference>
<dbReference type="CDD" id="cd08047">
    <property type="entry name" value="TAF7"/>
    <property type="match status" value="1"/>
</dbReference>
<organism evidence="8">
    <name type="scientific">Amphimedon queenslandica</name>
    <name type="common">Sponge</name>
    <dbReference type="NCBI Taxonomy" id="400682"/>
    <lineage>
        <taxon>Eukaryota</taxon>
        <taxon>Metazoa</taxon>
        <taxon>Porifera</taxon>
        <taxon>Demospongiae</taxon>
        <taxon>Heteroscleromorpha</taxon>
        <taxon>Haplosclerida</taxon>
        <taxon>Niphatidae</taxon>
        <taxon>Amphimedon</taxon>
    </lineage>
</organism>
<dbReference type="OMA" id="QQFIMRL"/>
<feature type="region of interest" description="Disordered" evidence="6">
    <location>
        <begin position="175"/>
        <end position="206"/>
    </location>
</feature>
<evidence type="ECO:0000313" key="9">
    <source>
        <dbReference type="Proteomes" id="UP000007879"/>
    </source>
</evidence>
<sequence>MAYSKENLFLLRLPKDHADRVREAIRTDALRDRLQIEFFSGQRYVKVKFDEDNLSGKLLDLPSIIEVHKTLDKRTIYKTGDISQMVECTKEHIEMPEERLDELPLSRRKEMAKKFTSNHGIAPPLKNIRKRRFRKTAPKKFIDSPEIEKELKRLLREDLQAVNVSYKVINEENRQDDNQSVISGNTSSRAHTPAFPPDEESMTSSSLNEDVAKSELMKMFKEVTSSSEDEEEEEITVEVTDDEGSPSNPEIVQLHQAIVDLDLQIEEQKMKIETTANSVLRARFETFLSELERQRQEKSEELQNISS</sequence>
<evidence type="ECO:0000259" key="7">
    <source>
        <dbReference type="SMART" id="SM01370"/>
    </source>
</evidence>
<proteinExistence type="inferred from homology"/>
<feature type="compositionally biased region" description="Acidic residues" evidence="6">
    <location>
        <begin position="227"/>
        <end position="244"/>
    </location>
</feature>
<protein>
    <recommendedName>
        <fullName evidence="7">TAFII55 protein conserved region domain-containing protein</fullName>
    </recommendedName>
</protein>
<dbReference type="STRING" id="400682.A0A1X7V175"/>
<evidence type="ECO:0000256" key="3">
    <source>
        <dbReference type="ARBA" id="ARBA00023015"/>
    </source>
</evidence>
<gene>
    <name evidence="8" type="primary">105312488</name>
</gene>
<comment type="subcellular location">
    <subcellularLocation>
        <location evidence="1">Nucleus</location>
    </subcellularLocation>
</comment>
<comment type="similarity">
    <text evidence="2">Belongs to the TAF7 family.</text>
</comment>
<dbReference type="AlphaFoldDB" id="A0A1X7V175"/>
<evidence type="ECO:0000313" key="8">
    <source>
        <dbReference type="EnsemblMetazoa" id="Aqu2.1.33763_001"/>
    </source>
</evidence>
<dbReference type="InterPro" id="IPR037817">
    <property type="entry name" value="TAF7"/>
</dbReference>
<dbReference type="Proteomes" id="UP000007879">
    <property type="component" value="Unassembled WGS sequence"/>
</dbReference>
<dbReference type="PANTHER" id="PTHR12228">
    <property type="entry name" value="TRANSCRIPTION INITIATION FACTOR TFIID 55 KD SUBUNIT-RELATED"/>
    <property type="match status" value="1"/>
</dbReference>
<dbReference type="EnsemblMetazoa" id="Aqu2.1.33763_001">
    <property type="protein sequence ID" value="Aqu2.1.33763_001"/>
    <property type="gene ID" value="Aqu2.1.33763"/>
</dbReference>
<reference evidence="9" key="1">
    <citation type="journal article" date="2010" name="Nature">
        <title>The Amphimedon queenslandica genome and the evolution of animal complexity.</title>
        <authorList>
            <person name="Srivastava M."/>
            <person name="Simakov O."/>
            <person name="Chapman J."/>
            <person name="Fahey B."/>
            <person name="Gauthier M.E."/>
            <person name="Mitros T."/>
            <person name="Richards G.S."/>
            <person name="Conaco C."/>
            <person name="Dacre M."/>
            <person name="Hellsten U."/>
            <person name="Larroux C."/>
            <person name="Putnam N.H."/>
            <person name="Stanke M."/>
            <person name="Adamska M."/>
            <person name="Darling A."/>
            <person name="Degnan S.M."/>
            <person name="Oakley T.H."/>
            <person name="Plachetzki D.C."/>
            <person name="Zhai Y."/>
            <person name="Adamski M."/>
            <person name="Calcino A."/>
            <person name="Cummins S.F."/>
            <person name="Goodstein D.M."/>
            <person name="Harris C."/>
            <person name="Jackson D.J."/>
            <person name="Leys S.P."/>
            <person name="Shu S."/>
            <person name="Woodcroft B.J."/>
            <person name="Vervoort M."/>
            <person name="Kosik K.S."/>
            <person name="Manning G."/>
            <person name="Degnan B.M."/>
            <person name="Rokhsar D.S."/>
        </authorList>
    </citation>
    <scope>NUCLEOTIDE SEQUENCE [LARGE SCALE GENOMIC DNA]</scope>
</reference>
<dbReference type="GO" id="GO:0005669">
    <property type="term" value="C:transcription factor TFIID complex"/>
    <property type="evidence" value="ECO:0007669"/>
    <property type="project" value="InterPro"/>
</dbReference>
<feature type="domain" description="TAFII55 protein conserved region" evidence="7">
    <location>
        <begin position="5"/>
        <end position="163"/>
    </location>
</feature>
<dbReference type="GO" id="GO:0016251">
    <property type="term" value="F:RNA polymerase II general transcription initiation factor activity"/>
    <property type="evidence" value="ECO:0007669"/>
    <property type="project" value="TreeGrafter"/>
</dbReference>
<dbReference type="FunCoup" id="A0A1X7V175">
    <property type="interactions" value="190"/>
</dbReference>
<dbReference type="GO" id="GO:0051123">
    <property type="term" value="P:RNA polymerase II preinitiation complex assembly"/>
    <property type="evidence" value="ECO:0007669"/>
    <property type="project" value="TreeGrafter"/>
</dbReference>
<keyword evidence="4" id="KW-0804">Transcription</keyword>
<evidence type="ECO:0000256" key="6">
    <source>
        <dbReference type="SAM" id="MobiDB-lite"/>
    </source>
</evidence>
<keyword evidence="3" id="KW-0805">Transcription regulation</keyword>
<evidence type="ECO:0000256" key="4">
    <source>
        <dbReference type="ARBA" id="ARBA00023163"/>
    </source>
</evidence>
<evidence type="ECO:0000256" key="2">
    <source>
        <dbReference type="ARBA" id="ARBA00009368"/>
    </source>
</evidence>
<dbReference type="Pfam" id="PF04658">
    <property type="entry name" value="TAFII55_N"/>
    <property type="match status" value="1"/>
</dbReference>
<evidence type="ECO:0000256" key="5">
    <source>
        <dbReference type="ARBA" id="ARBA00023242"/>
    </source>
</evidence>
<feature type="region of interest" description="Disordered" evidence="6">
    <location>
        <begin position="223"/>
        <end position="247"/>
    </location>
</feature>
<evidence type="ECO:0000256" key="1">
    <source>
        <dbReference type="ARBA" id="ARBA00004123"/>
    </source>
</evidence>
<accession>A0A1X7V175</accession>
<dbReference type="InParanoid" id="A0A1X7V175"/>
<keyword evidence="9" id="KW-1185">Reference proteome</keyword>
<dbReference type="PANTHER" id="PTHR12228:SF0">
    <property type="entry name" value="TATA-BOX BINDING PROTEIN ASSOCIATED FACTOR 7"/>
    <property type="match status" value="1"/>
</dbReference>
<dbReference type="InterPro" id="IPR006751">
    <property type="entry name" value="TAFII55_prot_cons_reg"/>
</dbReference>
<keyword evidence="5" id="KW-0539">Nucleus</keyword>
<feature type="compositionally biased region" description="Polar residues" evidence="6">
    <location>
        <begin position="178"/>
        <end position="190"/>
    </location>
</feature>
<dbReference type="SMART" id="SM01370">
    <property type="entry name" value="TAFII55_N"/>
    <property type="match status" value="1"/>
</dbReference>
<name>A0A1X7V175_AMPQE</name>